<dbReference type="Proteomes" id="UP000737391">
    <property type="component" value="Unassembled WGS sequence"/>
</dbReference>
<feature type="region of interest" description="Disordered" evidence="1">
    <location>
        <begin position="33"/>
        <end position="53"/>
    </location>
</feature>
<proteinExistence type="predicted"/>
<dbReference type="AlphaFoldDB" id="A0A9P5AXL3"/>
<evidence type="ECO:0000313" key="2">
    <source>
        <dbReference type="EMBL" id="KAF4478559.1"/>
    </source>
</evidence>
<feature type="region of interest" description="Disordered" evidence="1">
    <location>
        <begin position="66"/>
        <end position="88"/>
    </location>
</feature>
<keyword evidence="3" id="KW-1185">Reference proteome</keyword>
<gene>
    <name evidence="2" type="ORF">FAGAP_12345</name>
</gene>
<accession>A0A9P5AXL3</accession>
<evidence type="ECO:0000256" key="1">
    <source>
        <dbReference type="SAM" id="MobiDB-lite"/>
    </source>
</evidence>
<sequence length="127" mass="14081">MKSPESSMPREGVKIDIDMIEETRSSNLALQVSHSFGHKENENGRGKKKTKYTTDLEMSPRCFLNTEEKKPTTNNTLGCGTHAHGSGQPTLKVIRNLASATPMDPLSSWLSNRPSEDPWSVLRIAGR</sequence>
<reference evidence="2" key="1">
    <citation type="submission" date="2020-01" db="EMBL/GenBank/DDBJ databases">
        <title>Identification and distribution of gene clusters putatively required for synthesis of sphingolipid metabolism inhibitors in phylogenetically diverse species of the filamentous fungus Fusarium.</title>
        <authorList>
            <person name="Kim H.-S."/>
            <person name="Busman M."/>
            <person name="Brown D.W."/>
            <person name="Divon H."/>
            <person name="Uhlig S."/>
            <person name="Proctor R.H."/>
        </authorList>
    </citation>
    <scope>NUCLEOTIDE SEQUENCE</scope>
    <source>
        <strain evidence="2">NRRL 31653</strain>
    </source>
</reference>
<organism evidence="2 3">
    <name type="scientific">Fusarium agapanthi</name>
    <dbReference type="NCBI Taxonomy" id="1803897"/>
    <lineage>
        <taxon>Eukaryota</taxon>
        <taxon>Fungi</taxon>
        <taxon>Dikarya</taxon>
        <taxon>Ascomycota</taxon>
        <taxon>Pezizomycotina</taxon>
        <taxon>Sordariomycetes</taxon>
        <taxon>Hypocreomycetidae</taxon>
        <taxon>Hypocreales</taxon>
        <taxon>Nectriaceae</taxon>
        <taxon>Fusarium</taxon>
        <taxon>Fusarium fujikuroi species complex</taxon>
    </lineage>
</organism>
<evidence type="ECO:0000313" key="3">
    <source>
        <dbReference type="Proteomes" id="UP000737391"/>
    </source>
</evidence>
<name>A0A9P5AXL3_9HYPO</name>
<protein>
    <submittedName>
        <fullName evidence="2">Uncharacterized protein</fullName>
    </submittedName>
</protein>
<dbReference type="EMBL" id="LUFC02001291">
    <property type="protein sequence ID" value="KAF4478559.1"/>
    <property type="molecule type" value="Genomic_DNA"/>
</dbReference>
<comment type="caution">
    <text evidence="2">The sequence shown here is derived from an EMBL/GenBank/DDBJ whole genome shotgun (WGS) entry which is preliminary data.</text>
</comment>